<dbReference type="InterPro" id="IPR047324">
    <property type="entry name" value="LbH_gamma_CA-like"/>
</dbReference>
<dbReference type="PANTHER" id="PTHR13061">
    <property type="entry name" value="DYNACTIN SUBUNIT P25"/>
    <property type="match status" value="1"/>
</dbReference>
<name>A0A3L7AJ53_9HYPH</name>
<proteinExistence type="predicted"/>
<sequence>MGSLVPRAAPSAWVAPSASVIGDVDIGAHSGIWFNCVLRGDANKIRIGERTNIQDGTVIHVDPGPFAALVGDDVTIGHSCLIHGCTLEDGAFVGMASTILNGAVVEGGGVLGAGSLLTSGKRVKRGELWTGAPAQLRRTLSEEDIQEFMSVAAHYCRNAKRFLDEIEPVAHEILISG</sequence>
<dbReference type="CDD" id="cd04645">
    <property type="entry name" value="LbH_gamma_CA_like"/>
    <property type="match status" value="1"/>
</dbReference>
<dbReference type="Gene3D" id="2.160.10.10">
    <property type="entry name" value="Hexapeptide repeat proteins"/>
    <property type="match status" value="1"/>
</dbReference>
<evidence type="ECO:0000313" key="1">
    <source>
        <dbReference type="EMBL" id="RLP79740.1"/>
    </source>
</evidence>
<dbReference type="InterPro" id="IPR050484">
    <property type="entry name" value="Transf_Hexapept/Carb_Anhydrase"/>
</dbReference>
<dbReference type="InterPro" id="IPR011004">
    <property type="entry name" value="Trimer_LpxA-like_sf"/>
</dbReference>
<keyword evidence="2" id="KW-1185">Reference proteome</keyword>
<comment type="caution">
    <text evidence="1">The sequence shown here is derived from an EMBL/GenBank/DDBJ whole genome shotgun (WGS) entry which is preliminary data.</text>
</comment>
<organism evidence="1 2">
    <name type="scientific">Xanthobacter tagetidis</name>
    <dbReference type="NCBI Taxonomy" id="60216"/>
    <lineage>
        <taxon>Bacteria</taxon>
        <taxon>Pseudomonadati</taxon>
        <taxon>Pseudomonadota</taxon>
        <taxon>Alphaproteobacteria</taxon>
        <taxon>Hyphomicrobiales</taxon>
        <taxon>Xanthobacteraceae</taxon>
        <taxon>Xanthobacter</taxon>
    </lineage>
</organism>
<dbReference type="OrthoDB" id="9803036at2"/>
<reference evidence="1 2" key="1">
    <citation type="submission" date="2018-10" db="EMBL/GenBank/DDBJ databases">
        <title>Xanthobacter tagetidis genome sequencing and assembly.</title>
        <authorList>
            <person name="Maclea K.S."/>
            <person name="Goen A.E."/>
            <person name="Fatima S.A."/>
        </authorList>
    </citation>
    <scope>NUCLEOTIDE SEQUENCE [LARGE SCALE GENOMIC DNA]</scope>
    <source>
        <strain evidence="1 2">ATCC 700314</strain>
    </source>
</reference>
<dbReference type="Proteomes" id="UP000269692">
    <property type="component" value="Unassembled WGS sequence"/>
</dbReference>
<dbReference type="PANTHER" id="PTHR13061:SF29">
    <property type="entry name" value="GAMMA CARBONIC ANHYDRASE-LIKE 1, MITOCHONDRIAL-RELATED"/>
    <property type="match status" value="1"/>
</dbReference>
<evidence type="ECO:0000313" key="2">
    <source>
        <dbReference type="Proteomes" id="UP000269692"/>
    </source>
</evidence>
<accession>A0A3L7AJ53</accession>
<protein>
    <submittedName>
        <fullName evidence="1">Gamma carbonic anhydrase family protein</fullName>
    </submittedName>
</protein>
<dbReference type="AlphaFoldDB" id="A0A3L7AJ53"/>
<gene>
    <name evidence="1" type="ORF">D9R14_08730</name>
</gene>
<dbReference type="SUPFAM" id="SSF51161">
    <property type="entry name" value="Trimeric LpxA-like enzymes"/>
    <property type="match status" value="1"/>
</dbReference>
<dbReference type="EMBL" id="RCTF01000005">
    <property type="protein sequence ID" value="RLP79740.1"/>
    <property type="molecule type" value="Genomic_DNA"/>
</dbReference>